<protein>
    <submittedName>
        <fullName evidence="1">Uncharacterized protein</fullName>
    </submittedName>
</protein>
<name>X1EPB6_9ZZZZ</name>
<organism evidence="1">
    <name type="scientific">marine sediment metagenome</name>
    <dbReference type="NCBI Taxonomy" id="412755"/>
    <lineage>
        <taxon>unclassified sequences</taxon>
        <taxon>metagenomes</taxon>
        <taxon>ecological metagenomes</taxon>
    </lineage>
</organism>
<dbReference type="EMBL" id="BARU01005359">
    <property type="protein sequence ID" value="GAH35241.1"/>
    <property type="molecule type" value="Genomic_DNA"/>
</dbReference>
<comment type="caution">
    <text evidence="1">The sequence shown here is derived from an EMBL/GenBank/DDBJ whole genome shotgun (WGS) entry which is preliminary data.</text>
</comment>
<feature type="non-terminal residue" evidence="1">
    <location>
        <position position="95"/>
    </location>
</feature>
<reference evidence="1" key="1">
    <citation type="journal article" date="2014" name="Front. Microbiol.">
        <title>High frequency of phylogenetically diverse reductive dehalogenase-homologous genes in deep subseafloor sedimentary metagenomes.</title>
        <authorList>
            <person name="Kawai M."/>
            <person name="Futagami T."/>
            <person name="Toyoda A."/>
            <person name="Takaki Y."/>
            <person name="Nishi S."/>
            <person name="Hori S."/>
            <person name="Arai W."/>
            <person name="Tsubouchi T."/>
            <person name="Morono Y."/>
            <person name="Uchiyama I."/>
            <person name="Ito T."/>
            <person name="Fujiyama A."/>
            <person name="Inagaki F."/>
            <person name="Takami H."/>
        </authorList>
    </citation>
    <scope>NUCLEOTIDE SEQUENCE</scope>
    <source>
        <strain evidence="1">Expedition CK06-06</strain>
    </source>
</reference>
<accession>X1EPB6</accession>
<proteinExistence type="predicted"/>
<gene>
    <name evidence="1" type="ORF">S03H2_10422</name>
</gene>
<evidence type="ECO:0000313" key="1">
    <source>
        <dbReference type="EMBL" id="GAH35241.1"/>
    </source>
</evidence>
<sequence length="95" mass="10787">MKNKKKESSNNKKTKLAVIENNVLHIKEFVDKLYDKMGSIEKNLNQVGLNEQSINTLKNNVKNINDTRIPNLKKKIGKKVDSTAFYVIIGTLSIV</sequence>
<dbReference type="AlphaFoldDB" id="X1EPB6"/>